<dbReference type="PANTHER" id="PTHR37299">
    <property type="entry name" value="TRANSCRIPTIONAL REGULATOR-RELATED"/>
    <property type="match status" value="1"/>
</dbReference>
<dbReference type="SMART" id="SM00850">
    <property type="entry name" value="LytTR"/>
    <property type="match status" value="1"/>
</dbReference>
<dbReference type="Pfam" id="PF04397">
    <property type="entry name" value="LytTR"/>
    <property type="match status" value="1"/>
</dbReference>
<dbReference type="InterPro" id="IPR046947">
    <property type="entry name" value="LytR-like"/>
</dbReference>
<dbReference type="GO" id="GO:0003677">
    <property type="term" value="F:DNA binding"/>
    <property type="evidence" value="ECO:0007669"/>
    <property type="project" value="InterPro"/>
</dbReference>
<keyword evidence="1" id="KW-0902">Two-component regulatory system</keyword>
<protein>
    <submittedName>
        <fullName evidence="3">Regulatory protein</fullName>
    </submittedName>
</protein>
<dbReference type="GO" id="GO:0000156">
    <property type="term" value="F:phosphorelay response regulator activity"/>
    <property type="evidence" value="ECO:0007669"/>
    <property type="project" value="InterPro"/>
</dbReference>
<name>A0A1C3NNT6_9XANT</name>
<feature type="domain" description="HTH LytTR-type" evidence="2">
    <location>
        <begin position="1"/>
        <end position="103"/>
    </location>
</feature>
<proteinExistence type="predicted"/>
<evidence type="ECO:0000259" key="2">
    <source>
        <dbReference type="PROSITE" id="PS50930"/>
    </source>
</evidence>
<evidence type="ECO:0000313" key="4">
    <source>
        <dbReference type="Proteomes" id="UP000092503"/>
    </source>
</evidence>
<dbReference type="PROSITE" id="PS50930">
    <property type="entry name" value="HTH_LYTTR"/>
    <property type="match status" value="1"/>
</dbReference>
<dbReference type="STRING" id="56449.XBLMG947_2856"/>
<dbReference type="EMBL" id="FLTX01000042">
    <property type="protein sequence ID" value="SBV52066.1"/>
    <property type="molecule type" value="Genomic_DNA"/>
</dbReference>
<accession>A0A1C3NNT6</accession>
<organism evidence="3 4">
    <name type="scientific">Xanthomonas bromi</name>
    <dbReference type="NCBI Taxonomy" id="56449"/>
    <lineage>
        <taxon>Bacteria</taxon>
        <taxon>Pseudomonadati</taxon>
        <taxon>Pseudomonadota</taxon>
        <taxon>Gammaproteobacteria</taxon>
        <taxon>Lysobacterales</taxon>
        <taxon>Lysobacteraceae</taxon>
        <taxon>Xanthomonas</taxon>
    </lineage>
</organism>
<evidence type="ECO:0000313" key="3">
    <source>
        <dbReference type="EMBL" id="SBV52066.1"/>
    </source>
</evidence>
<dbReference type="AlphaFoldDB" id="A0A1C3NNT6"/>
<dbReference type="PANTHER" id="PTHR37299:SF1">
    <property type="entry name" value="STAGE 0 SPORULATION PROTEIN A HOMOLOG"/>
    <property type="match status" value="1"/>
</dbReference>
<dbReference type="InterPro" id="IPR007492">
    <property type="entry name" value="LytTR_DNA-bd_dom"/>
</dbReference>
<evidence type="ECO:0000256" key="1">
    <source>
        <dbReference type="ARBA" id="ARBA00023012"/>
    </source>
</evidence>
<gene>
    <name evidence="3" type="ORF">XBLMG947_2856</name>
</gene>
<dbReference type="Gene3D" id="2.40.50.1020">
    <property type="entry name" value="LytTr DNA-binding domain"/>
    <property type="match status" value="1"/>
</dbReference>
<dbReference type="Proteomes" id="UP000092503">
    <property type="component" value="Unassembled WGS sequence"/>
</dbReference>
<sequence length="115" mass="12684">MRKLRRDFLVATADIDWIQASGNYVNLHVRGHDYPLRSTMAAIEARLDPAGFVRIHRSYLVNLGQVQAIEPIDSGDARVHLRDATVLPCSRSHLAGFRAHAGQGAVTPKTDPLMA</sequence>
<reference evidence="3 4" key="1">
    <citation type="submission" date="2016-06" db="EMBL/GenBank/DDBJ databases">
        <authorList>
            <person name="Kjaerup R.B."/>
            <person name="Dalgaard T.S."/>
            <person name="Juul-Madsen H.R."/>
        </authorList>
    </citation>
    <scope>NUCLEOTIDE SEQUENCE [LARGE SCALE GENOMIC DNA]</scope>
    <source>
        <strain evidence="3">LMG947</strain>
    </source>
</reference>